<dbReference type="InterPro" id="IPR016181">
    <property type="entry name" value="Acyl_CoA_acyltransferase"/>
</dbReference>
<name>A0ABS2SSA6_9BACI</name>
<dbReference type="Pfam" id="PF13302">
    <property type="entry name" value="Acetyltransf_3"/>
    <property type="match status" value="1"/>
</dbReference>
<evidence type="ECO:0000259" key="1">
    <source>
        <dbReference type="PROSITE" id="PS51186"/>
    </source>
</evidence>
<dbReference type="Proteomes" id="UP001179280">
    <property type="component" value="Unassembled WGS sequence"/>
</dbReference>
<organism evidence="2 3">
    <name type="scientific">Shouchella xiaoxiensis</name>
    <dbReference type="NCBI Taxonomy" id="766895"/>
    <lineage>
        <taxon>Bacteria</taxon>
        <taxon>Bacillati</taxon>
        <taxon>Bacillota</taxon>
        <taxon>Bacilli</taxon>
        <taxon>Bacillales</taxon>
        <taxon>Bacillaceae</taxon>
        <taxon>Shouchella</taxon>
    </lineage>
</organism>
<accession>A0ABS2SSA6</accession>
<dbReference type="InterPro" id="IPR000182">
    <property type="entry name" value="GNAT_dom"/>
</dbReference>
<dbReference type="SUPFAM" id="SSF55729">
    <property type="entry name" value="Acyl-CoA N-acyltransferases (Nat)"/>
    <property type="match status" value="1"/>
</dbReference>
<keyword evidence="3" id="KW-1185">Reference proteome</keyword>
<proteinExistence type="predicted"/>
<feature type="domain" description="N-acetyltransferase" evidence="1">
    <location>
        <begin position="1"/>
        <end position="122"/>
    </location>
</feature>
<comment type="caution">
    <text evidence="2">The sequence shown here is derived from an EMBL/GenBank/DDBJ whole genome shotgun (WGS) entry which is preliminary data.</text>
</comment>
<evidence type="ECO:0000313" key="3">
    <source>
        <dbReference type="Proteomes" id="UP001179280"/>
    </source>
</evidence>
<dbReference type="PROSITE" id="PS51186">
    <property type="entry name" value="GNAT"/>
    <property type="match status" value="1"/>
</dbReference>
<gene>
    <name evidence="2" type="ORF">JOC54_001112</name>
</gene>
<dbReference type="PANTHER" id="PTHR43792">
    <property type="entry name" value="GNAT FAMILY, PUTATIVE (AFU_ORTHOLOGUE AFUA_3G00765)-RELATED-RELATED"/>
    <property type="match status" value="1"/>
</dbReference>
<dbReference type="Gene3D" id="3.40.630.30">
    <property type="match status" value="1"/>
</dbReference>
<dbReference type="EMBL" id="JAFBCV010000003">
    <property type="protein sequence ID" value="MBM7837881.1"/>
    <property type="molecule type" value="Genomic_DNA"/>
</dbReference>
<protein>
    <submittedName>
        <fullName evidence="2">RimJ/RimL family protein N-acetyltransferase</fullName>
    </submittedName>
</protein>
<sequence length="122" mass="14042">MNRSYNEKRGIRWGIHFKDKEQLIGTIGLNLLSYPNRKTEIGYELHPEHWRKGIITEAANAVISYCFDELQLLRIGAVTYENNKASQSLLTNLGFQFEGKLANYFYVGETSANAHLYAKIKK</sequence>
<dbReference type="InterPro" id="IPR051531">
    <property type="entry name" value="N-acetyltransferase"/>
</dbReference>
<dbReference type="PANTHER" id="PTHR43792:SF9">
    <property type="entry name" value="RIBOSOMAL-PROTEIN-ALANINE ACETYLTRANSFERASE"/>
    <property type="match status" value="1"/>
</dbReference>
<evidence type="ECO:0000313" key="2">
    <source>
        <dbReference type="EMBL" id="MBM7837881.1"/>
    </source>
</evidence>
<reference evidence="2" key="1">
    <citation type="submission" date="2021-01" db="EMBL/GenBank/DDBJ databases">
        <title>Genomic Encyclopedia of Type Strains, Phase IV (KMG-IV): sequencing the most valuable type-strain genomes for metagenomic binning, comparative biology and taxonomic classification.</title>
        <authorList>
            <person name="Goeker M."/>
        </authorList>
    </citation>
    <scope>NUCLEOTIDE SEQUENCE</scope>
    <source>
        <strain evidence="2">DSM 21943</strain>
    </source>
</reference>